<protein>
    <submittedName>
        <fullName evidence="2">Uncharacterized protein</fullName>
    </submittedName>
</protein>
<evidence type="ECO:0000313" key="2">
    <source>
        <dbReference type="EMBL" id="EGO03614.1"/>
    </source>
</evidence>
<gene>
    <name evidence="2" type="ORF">SERLA73DRAFT_69462</name>
</gene>
<keyword evidence="1" id="KW-0472">Membrane</keyword>
<reference evidence="3" key="1">
    <citation type="journal article" date="2011" name="Science">
        <title>The plant cell wall-decomposing machinery underlies the functional diversity of forest fungi.</title>
        <authorList>
            <person name="Eastwood D.C."/>
            <person name="Floudas D."/>
            <person name="Binder M."/>
            <person name="Majcherczyk A."/>
            <person name="Schneider P."/>
            <person name="Aerts A."/>
            <person name="Asiegbu F.O."/>
            <person name="Baker S.E."/>
            <person name="Barry K."/>
            <person name="Bendiksby M."/>
            <person name="Blumentritt M."/>
            <person name="Coutinho P.M."/>
            <person name="Cullen D."/>
            <person name="de Vries R.P."/>
            <person name="Gathman A."/>
            <person name="Goodell B."/>
            <person name="Henrissat B."/>
            <person name="Ihrmark K."/>
            <person name="Kauserud H."/>
            <person name="Kohler A."/>
            <person name="LaButti K."/>
            <person name="Lapidus A."/>
            <person name="Lavin J.L."/>
            <person name="Lee Y.-H."/>
            <person name="Lindquist E."/>
            <person name="Lilly W."/>
            <person name="Lucas S."/>
            <person name="Morin E."/>
            <person name="Murat C."/>
            <person name="Oguiza J.A."/>
            <person name="Park J."/>
            <person name="Pisabarro A.G."/>
            <person name="Riley R."/>
            <person name="Rosling A."/>
            <person name="Salamov A."/>
            <person name="Schmidt O."/>
            <person name="Schmutz J."/>
            <person name="Skrede I."/>
            <person name="Stenlid J."/>
            <person name="Wiebenga A."/>
            <person name="Xie X."/>
            <person name="Kuees U."/>
            <person name="Hibbett D.S."/>
            <person name="Hoffmeister D."/>
            <person name="Hoegberg N."/>
            <person name="Martin F."/>
            <person name="Grigoriev I.V."/>
            <person name="Watkinson S.C."/>
        </authorList>
    </citation>
    <scope>NUCLEOTIDE SEQUENCE [LARGE SCALE GENOMIC DNA]</scope>
    <source>
        <strain evidence="3">strain S7.3</strain>
    </source>
</reference>
<dbReference type="OMA" id="QTMELPI"/>
<dbReference type="AlphaFoldDB" id="F8PKX0"/>
<feature type="transmembrane region" description="Helical" evidence="1">
    <location>
        <begin position="12"/>
        <end position="32"/>
    </location>
</feature>
<keyword evidence="1" id="KW-0812">Transmembrane</keyword>
<organism evidence="3">
    <name type="scientific">Serpula lacrymans var. lacrymans (strain S7.3)</name>
    <name type="common">Dry rot fungus</name>
    <dbReference type="NCBI Taxonomy" id="936435"/>
    <lineage>
        <taxon>Eukaryota</taxon>
        <taxon>Fungi</taxon>
        <taxon>Dikarya</taxon>
        <taxon>Basidiomycota</taxon>
        <taxon>Agaricomycotina</taxon>
        <taxon>Agaricomycetes</taxon>
        <taxon>Agaricomycetidae</taxon>
        <taxon>Boletales</taxon>
        <taxon>Coniophorineae</taxon>
        <taxon>Serpulaceae</taxon>
        <taxon>Serpula</taxon>
    </lineage>
</organism>
<accession>F8PKX0</accession>
<evidence type="ECO:0000313" key="3">
    <source>
        <dbReference type="Proteomes" id="UP000008063"/>
    </source>
</evidence>
<keyword evidence="1" id="KW-1133">Transmembrane helix</keyword>
<keyword evidence="3" id="KW-1185">Reference proteome</keyword>
<dbReference type="Proteomes" id="UP000008063">
    <property type="component" value="Unassembled WGS sequence"/>
</dbReference>
<sequence>MPLSIVGFRASFSLISSSFTYLLIVIVVLMHYSHGQPTEEDFEDAQESDDWLDDIALLVDPARPLPYHPMSLPSFLTSDSSQYNTLCRIFHFLQTMELPIFSSLQA</sequence>
<dbReference type="eggNOG" id="ENOG502R1D5">
    <property type="taxonomic scope" value="Eukaryota"/>
</dbReference>
<dbReference type="InParanoid" id="F8PKX0"/>
<dbReference type="HOGENOM" id="CLU_2224803_0_0_1"/>
<proteinExistence type="predicted"/>
<evidence type="ECO:0000256" key="1">
    <source>
        <dbReference type="SAM" id="Phobius"/>
    </source>
</evidence>
<name>F8PKX0_SERL3</name>
<dbReference type="EMBL" id="GL945475">
    <property type="protein sequence ID" value="EGO03614.1"/>
    <property type="molecule type" value="Genomic_DNA"/>
</dbReference>